<keyword evidence="1" id="KW-0472">Membrane</keyword>
<protein>
    <submittedName>
        <fullName evidence="2">Uncharacterized protein</fullName>
    </submittedName>
</protein>
<keyword evidence="1" id="KW-1133">Transmembrane helix</keyword>
<dbReference type="RefSeq" id="WP_330197288.1">
    <property type="nucleotide sequence ID" value="NZ_JAZDRO010000008.1"/>
</dbReference>
<sequence>MTQTSRIKPQHVVIGVLAVAVIILGVLLWQESRTERVEFSIGDQTIELEAEG</sequence>
<name>A0ABU7M2E8_9PROT</name>
<dbReference type="EMBL" id="JAZDRO010000008">
    <property type="protein sequence ID" value="MEE2567707.1"/>
    <property type="molecule type" value="Genomic_DNA"/>
</dbReference>
<evidence type="ECO:0000256" key="1">
    <source>
        <dbReference type="SAM" id="Phobius"/>
    </source>
</evidence>
<accession>A0ABU7M2E8</accession>
<evidence type="ECO:0000313" key="2">
    <source>
        <dbReference type="EMBL" id="MEE2567707.1"/>
    </source>
</evidence>
<organism evidence="2 3">
    <name type="scientific">Hyphobacterium marinum</name>
    <dbReference type="NCBI Taxonomy" id="3116574"/>
    <lineage>
        <taxon>Bacteria</taxon>
        <taxon>Pseudomonadati</taxon>
        <taxon>Pseudomonadota</taxon>
        <taxon>Alphaproteobacteria</taxon>
        <taxon>Maricaulales</taxon>
        <taxon>Maricaulaceae</taxon>
        <taxon>Hyphobacterium</taxon>
    </lineage>
</organism>
<feature type="transmembrane region" description="Helical" evidence="1">
    <location>
        <begin position="12"/>
        <end position="30"/>
    </location>
</feature>
<gene>
    <name evidence="2" type="ORF">V0U35_13565</name>
</gene>
<proteinExistence type="predicted"/>
<reference evidence="2 3" key="1">
    <citation type="submission" date="2024-01" db="EMBL/GenBank/DDBJ databases">
        <title>Hyphobacterium bacterium isolated from marine sediment.</title>
        <authorList>
            <person name="Zhao S."/>
        </authorList>
    </citation>
    <scope>NUCLEOTIDE SEQUENCE [LARGE SCALE GENOMIC DNA]</scope>
    <source>
        <strain evidence="2 3">Y60-23</strain>
    </source>
</reference>
<comment type="caution">
    <text evidence="2">The sequence shown here is derived from an EMBL/GenBank/DDBJ whole genome shotgun (WGS) entry which is preliminary data.</text>
</comment>
<keyword evidence="1" id="KW-0812">Transmembrane</keyword>
<evidence type="ECO:0000313" key="3">
    <source>
        <dbReference type="Proteomes" id="UP001310692"/>
    </source>
</evidence>
<dbReference type="Proteomes" id="UP001310692">
    <property type="component" value="Unassembled WGS sequence"/>
</dbReference>
<keyword evidence="3" id="KW-1185">Reference proteome</keyword>